<feature type="compositionally biased region" description="Basic residues" evidence="1">
    <location>
        <begin position="135"/>
        <end position="158"/>
    </location>
</feature>
<dbReference type="PANTHER" id="PTHR21838">
    <property type="entry name" value="COILED-COIL DOMAIN-CONTAINING PROTEIN 137"/>
    <property type="match status" value="1"/>
</dbReference>
<feature type="region of interest" description="Disordered" evidence="1">
    <location>
        <begin position="135"/>
        <end position="182"/>
    </location>
</feature>
<feature type="region of interest" description="Disordered" evidence="1">
    <location>
        <begin position="34"/>
        <end position="53"/>
    </location>
</feature>
<evidence type="ECO:0000256" key="1">
    <source>
        <dbReference type="SAM" id="MobiDB-lite"/>
    </source>
</evidence>
<dbReference type="AlphaFoldDB" id="A0A814EBL9"/>
<proteinExistence type="predicted"/>
<evidence type="ECO:0008006" key="4">
    <source>
        <dbReference type="Google" id="ProtNLM"/>
    </source>
</evidence>
<keyword evidence="3" id="KW-1185">Reference proteome</keyword>
<dbReference type="EMBL" id="CAJNOC010003028">
    <property type="protein sequence ID" value="CAF0964185.1"/>
    <property type="molecule type" value="Genomic_DNA"/>
</dbReference>
<name>A0A814EBL9_9BILA</name>
<gene>
    <name evidence="2" type="ORF">OXX778_LOCUS14582</name>
</gene>
<feature type="compositionally biased region" description="Basic and acidic residues" evidence="1">
    <location>
        <begin position="159"/>
        <end position="178"/>
    </location>
</feature>
<organism evidence="2 3">
    <name type="scientific">Brachionus calyciflorus</name>
    <dbReference type="NCBI Taxonomy" id="104777"/>
    <lineage>
        <taxon>Eukaryota</taxon>
        <taxon>Metazoa</taxon>
        <taxon>Spiralia</taxon>
        <taxon>Gnathifera</taxon>
        <taxon>Rotifera</taxon>
        <taxon>Eurotatoria</taxon>
        <taxon>Monogononta</taxon>
        <taxon>Pseudotrocha</taxon>
        <taxon>Ploima</taxon>
        <taxon>Brachionidae</taxon>
        <taxon>Brachionus</taxon>
    </lineage>
</organism>
<accession>A0A814EBL9</accession>
<dbReference type="Proteomes" id="UP000663879">
    <property type="component" value="Unassembled WGS sequence"/>
</dbReference>
<dbReference type="PANTHER" id="PTHR21838:SF2">
    <property type="entry name" value="COILED-COIL DOMAIN-CONTAINING PROTEIN 137"/>
    <property type="match status" value="1"/>
</dbReference>
<feature type="non-terminal residue" evidence="2">
    <location>
        <position position="1"/>
    </location>
</feature>
<sequence>GLIRANEAPKEDDDEKLPSKLREYLELNDKLKQKKNELKTQNNTIKNKKEKIKGKKKLEEKALKELLKNGPDEKGAEIPVRPAAKLERFKNESDTAYLNRIERQVQSVIQRSQYETQFDVKLETKGDKVIVKKEKKMSEKKRRRLNKLKDKLKMKKMDKKLENENKGSGKNDKPKFGEVVEQPPELTAFPKLKKRLISGVNLTIPANVKTKSGVTEQDRNEVIQRYRLMKQQGKFN</sequence>
<comment type="caution">
    <text evidence="2">The sequence shown here is derived from an EMBL/GenBank/DDBJ whole genome shotgun (WGS) entry which is preliminary data.</text>
</comment>
<dbReference type="InterPro" id="IPR026680">
    <property type="entry name" value="CCDC137"/>
</dbReference>
<dbReference type="OrthoDB" id="5876637at2759"/>
<protein>
    <recommendedName>
        <fullName evidence="4">Coiled-coil domain-containing protein 137</fullName>
    </recommendedName>
</protein>
<reference evidence="2" key="1">
    <citation type="submission" date="2021-02" db="EMBL/GenBank/DDBJ databases">
        <authorList>
            <person name="Nowell W R."/>
        </authorList>
    </citation>
    <scope>NUCLEOTIDE SEQUENCE</scope>
    <source>
        <strain evidence="2">Ploen Becks lab</strain>
    </source>
</reference>
<dbReference type="GO" id="GO:0005634">
    <property type="term" value="C:nucleus"/>
    <property type="evidence" value="ECO:0007669"/>
    <property type="project" value="TreeGrafter"/>
</dbReference>
<evidence type="ECO:0000313" key="2">
    <source>
        <dbReference type="EMBL" id="CAF0964185.1"/>
    </source>
</evidence>
<evidence type="ECO:0000313" key="3">
    <source>
        <dbReference type="Proteomes" id="UP000663879"/>
    </source>
</evidence>